<gene>
    <name evidence="2" type="ORF">HELGO_WM14217</name>
</gene>
<dbReference type="AlphaFoldDB" id="A0A6S6SNT5"/>
<feature type="chain" id="PRO_5028141012" evidence="1">
    <location>
        <begin position="21"/>
        <end position="166"/>
    </location>
</feature>
<dbReference type="Gene3D" id="2.40.160.20">
    <property type="match status" value="1"/>
</dbReference>
<feature type="signal peptide" evidence="1">
    <location>
        <begin position="1"/>
        <end position="20"/>
    </location>
</feature>
<dbReference type="EMBL" id="CACVAP010000043">
    <property type="protein sequence ID" value="CAA6804308.1"/>
    <property type="molecule type" value="Genomic_DNA"/>
</dbReference>
<organism evidence="2">
    <name type="scientific">uncultured Sulfurovum sp</name>
    <dbReference type="NCBI Taxonomy" id="269237"/>
    <lineage>
        <taxon>Bacteria</taxon>
        <taxon>Pseudomonadati</taxon>
        <taxon>Campylobacterota</taxon>
        <taxon>Epsilonproteobacteria</taxon>
        <taxon>Campylobacterales</taxon>
        <taxon>Sulfurovaceae</taxon>
        <taxon>Sulfurovum</taxon>
        <taxon>environmental samples</taxon>
    </lineage>
</organism>
<sequence length="166" mass="18533">MKTFNTLYLSLILLSTSLPAADKVYSFMGIQAGNSFVEGNSVPYIGVKYGKQSKGYRTSIGYSYGKTSSINHQSLIAQVDKGILVNKFKDSSFKPYAGVSFGIMQEKNNQSAIEQDRGYVYGVNTGIAYIYNDSLDFDLGYRYLQTSKLESIDSLSDITLSMHYFY</sequence>
<proteinExistence type="predicted"/>
<dbReference type="SUPFAM" id="SSF56925">
    <property type="entry name" value="OMPA-like"/>
    <property type="match status" value="1"/>
</dbReference>
<reference evidence="2" key="1">
    <citation type="submission" date="2020-01" db="EMBL/GenBank/DDBJ databases">
        <authorList>
            <person name="Meier V. D."/>
            <person name="Meier V D."/>
        </authorList>
    </citation>
    <scope>NUCLEOTIDE SEQUENCE</scope>
    <source>
        <strain evidence="2">HLG_WM_MAG_06</strain>
    </source>
</reference>
<protein>
    <submittedName>
        <fullName evidence="2">Uncharacterized protein</fullName>
    </submittedName>
</protein>
<keyword evidence="1" id="KW-0732">Signal</keyword>
<dbReference type="InterPro" id="IPR011250">
    <property type="entry name" value="OMP/PagP_B-barrel"/>
</dbReference>
<evidence type="ECO:0000313" key="2">
    <source>
        <dbReference type="EMBL" id="CAA6804308.1"/>
    </source>
</evidence>
<name>A0A6S6SNT5_9BACT</name>
<accession>A0A6S6SNT5</accession>
<evidence type="ECO:0000256" key="1">
    <source>
        <dbReference type="SAM" id="SignalP"/>
    </source>
</evidence>